<protein>
    <submittedName>
        <fullName evidence="2">Uncharacterized protein</fullName>
    </submittedName>
</protein>
<keyword evidence="1" id="KW-0472">Membrane</keyword>
<name>A0A1G1XN87_9BACT</name>
<accession>A0A1G1XN87</accession>
<evidence type="ECO:0000313" key="3">
    <source>
        <dbReference type="Proteomes" id="UP000176498"/>
    </source>
</evidence>
<dbReference type="EMBL" id="MHHZ01000018">
    <property type="protein sequence ID" value="OGY41431.1"/>
    <property type="molecule type" value="Genomic_DNA"/>
</dbReference>
<evidence type="ECO:0000313" key="2">
    <source>
        <dbReference type="EMBL" id="OGY41431.1"/>
    </source>
</evidence>
<evidence type="ECO:0000256" key="1">
    <source>
        <dbReference type="SAM" id="Phobius"/>
    </source>
</evidence>
<sequence>MLKEFAGLIISGLFFLASIITFHILLWGYIFHGIFHYQLNWGSLAQVATALFIISFVIFGATAES</sequence>
<dbReference type="Proteomes" id="UP000176498">
    <property type="component" value="Unassembled WGS sequence"/>
</dbReference>
<feature type="transmembrane region" description="Helical" evidence="1">
    <location>
        <begin position="43"/>
        <end position="63"/>
    </location>
</feature>
<keyword evidence="1" id="KW-1133">Transmembrane helix</keyword>
<dbReference type="AlphaFoldDB" id="A0A1G1XN87"/>
<keyword evidence="1" id="KW-0812">Transmembrane</keyword>
<comment type="caution">
    <text evidence="2">The sequence shown here is derived from an EMBL/GenBank/DDBJ whole genome shotgun (WGS) entry which is preliminary data.</text>
</comment>
<feature type="transmembrane region" description="Helical" evidence="1">
    <location>
        <begin position="6"/>
        <end position="31"/>
    </location>
</feature>
<proteinExistence type="predicted"/>
<gene>
    <name evidence="2" type="ORF">A2Y82_00740</name>
</gene>
<organism evidence="2 3">
    <name type="scientific">Candidatus Buchananbacteria bacterium RBG_13_36_9</name>
    <dbReference type="NCBI Taxonomy" id="1797530"/>
    <lineage>
        <taxon>Bacteria</taxon>
        <taxon>Candidatus Buchananiibacteriota</taxon>
    </lineage>
</organism>
<reference evidence="2 3" key="1">
    <citation type="journal article" date="2016" name="Nat. Commun.">
        <title>Thousands of microbial genomes shed light on interconnected biogeochemical processes in an aquifer system.</title>
        <authorList>
            <person name="Anantharaman K."/>
            <person name="Brown C.T."/>
            <person name="Hug L.A."/>
            <person name="Sharon I."/>
            <person name="Castelle C.J."/>
            <person name="Probst A.J."/>
            <person name="Thomas B.C."/>
            <person name="Singh A."/>
            <person name="Wilkins M.J."/>
            <person name="Karaoz U."/>
            <person name="Brodie E.L."/>
            <person name="Williams K.H."/>
            <person name="Hubbard S.S."/>
            <person name="Banfield J.F."/>
        </authorList>
    </citation>
    <scope>NUCLEOTIDE SEQUENCE [LARGE SCALE GENOMIC DNA]</scope>
</reference>